<protein>
    <submittedName>
        <fullName evidence="1">Uncharacterized protein</fullName>
    </submittedName>
</protein>
<dbReference type="AlphaFoldDB" id="A0A420AM91"/>
<evidence type="ECO:0000313" key="2">
    <source>
        <dbReference type="Proteomes" id="UP000286246"/>
    </source>
</evidence>
<sequence length="69" mass="8266">MVQINEKCGKRVNKRLNKNEKYLTFHKSPTFTTNSNYFSAQKLADFHILQTLTIQQKNMENKKQEKLEF</sequence>
<dbReference type="EMBL" id="RAPY01000005">
    <property type="protein sequence ID" value="RKE45555.1"/>
    <property type="molecule type" value="Genomic_DNA"/>
</dbReference>
<keyword evidence="2" id="KW-1185">Reference proteome</keyword>
<gene>
    <name evidence="1" type="ORF">DFQ12_4632</name>
</gene>
<name>A0A420AM91_SPHD1</name>
<reference evidence="1 2" key="1">
    <citation type="submission" date="2018-09" db="EMBL/GenBank/DDBJ databases">
        <title>Genomic Encyclopedia of Type Strains, Phase III (KMG-III): the genomes of soil and plant-associated and newly described type strains.</title>
        <authorList>
            <person name="Whitman W."/>
        </authorList>
    </citation>
    <scope>NUCLEOTIDE SEQUENCE [LARGE SCALE GENOMIC DNA]</scope>
    <source>
        <strain evidence="1 2">CECT 7938</strain>
    </source>
</reference>
<evidence type="ECO:0000313" key="1">
    <source>
        <dbReference type="EMBL" id="RKE45555.1"/>
    </source>
</evidence>
<proteinExistence type="predicted"/>
<accession>A0A420AM91</accession>
<organism evidence="1 2">
    <name type="scientific">Sphingobacterium detergens</name>
    <dbReference type="NCBI Taxonomy" id="1145106"/>
    <lineage>
        <taxon>Bacteria</taxon>
        <taxon>Pseudomonadati</taxon>
        <taxon>Bacteroidota</taxon>
        <taxon>Sphingobacteriia</taxon>
        <taxon>Sphingobacteriales</taxon>
        <taxon>Sphingobacteriaceae</taxon>
        <taxon>Sphingobacterium</taxon>
    </lineage>
</organism>
<comment type="caution">
    <text evidence="1">The sequence shown here is derived from an EMBL/GenBank/DDBJ whole genome shotgun (WGS) entry which is preliminary data.</text>
</comment>
<dbReference type="Proteomes" id="UP000286246">
    <property type="component" value="Unassembled WGS sequence"/>
</dbReference>